<gene>
    <name evidence="1" type="ORF">EVEC_LOCUS1131</name>
</gene>
<proteinExistence type="predicted"/>
<dbReference type="Proteomes" id="UP000274131">
    <property type="component" value="Unassembled WGS sequence"/>
</dbReference>
<dbReference type="AlphaFoldDB" id="A0A0N4UVF7"/>
<name>A0A0N4UVF7_ENTVE</name>
<sequence>MIWLVGCPNDREVVSLGLLRRHIRSVLSGKASGIKKHGKYEFHLYKYMEKSMILDRSLSWGEARNRGKTQGGCRDTGFVRRVRNSGVEKLEGEILDPAKFNYRSLRSCYTTREINFDTEDPRGSPLN</sequence>
<dbReference type="EMBL" id="UXUI01007172">
    <property type="protein sequence ID" value="VDD85988.1"/>
    <property type="molecule type" value="Genomic_DNA"/>
</dbReference>
<protein>
    <submittedName>
        <fullName evidence="3">Ovule protein</fullName>
    </submittedName>
</protein>
<evidence type="ECO:0000313" key="2">
    <source>
        <dbReference type="Proteomes" id="UP000274131"/>
    </source>
</evidence>
<keyword evidence="2" id="KW-1185">Reference proteome</keyword>
<evidence type="ECO:0000313" key="1">
    <source>
        <dbReference type="EMBL" id="VDD85988.1"/>
    </source>
</evidence>
<accession>A0A0N4UVF7</accession>
<reference evidence="1 2" key="2">
    <citation type="submission" date="2018-10" db="EMBL/GenBank/DDBJ databases">
        <authorList>
            <consortium name="Pathogen Informatics"/>
        </authorList>
    </citation>
    <scope>NUCLEOTIDE SEQUENCE [LARGE SCALE GENOMIC DNA]</scope>
</reference>
<dbReference type="WBParaSite" id="EVEC_0000142301-mRNA-1">
    <property type="protein sequence ID" value="EVEC_0000142301-mRNA-1"/>
    <property type="gene ID" value="EVEC_0000142301"/>
</dbReference>
<reference evidence="3" key="1">
    <citation type="submission" date="2017-02" db="UniProtKB">
        <authorList>
            <consortium name="WormBaseParasite"/>
        </authorList>
    </citation>
    <scope>IDENTIFICATION</scope>
</reference>
<organism evidence="3">
    <name type="scientific">Enterobius vermicularis</name>
    <name type="common">Human pinworm</name>
    <dbReference type="NCBI Taxonomy" id="51028"/>
    <lineage>
        <taxon>Eukaryota</taxon>
        <taxon>Metazoa</taxon>
        <taxon>Ecdysozoa</taxon>
        <taxon>Nematoda</taxon>
        <taxon>Chromadorea</taxon>
        <taxon>Rhabditida</taxon>
        <taxon>Spirurina</taxon>
        <taxon>Oxyuridomorpha</taxon>
        <taxon>Oxyuroidea</taxon>
        <taxon>Oxyuridae</taxon>
        <taxon>Enterobius</taxon>
    </lineage>
</organism>
<evidence type="ECO:0000313" key="3">
    <source>
        <dbReference type="WBParaSite" id="EVEC_0000142301-mRNA-1"/>
    </source>
</evidence>